<feature type="compositionally biased region" description="Polar residues" evidence="1">
    <location>
        <begin position="356"/>
        <end position="377"/>
    </location>
</feature>
<organism evidence="2 3">
    <name type="scientific">Fasciola gigantica</name>
    <name type="common">Giant liver fluke</name>
    <dbReference type="NCBI Taxonomy" id="46835"/>
    <lineage>
        <taxon>Eukaryota</taxon>
        <taxon>Metazoa</taxon>
        <taxon>Spiralia</taxon>
        <taxon>Lophotrochozoa</taxon>
        <taxon>Platyhelminthes</taxon>
        <taxon>Trematoda</taxon>
        <taxon>Digenea</taxon>
        <taxon>Plagiorchiida</taxon>
        <taxon>Echinostomata</taxon>
        <taxon>Echinostomatoidea</taxon>
        <taxon>Fasciolidae</taxon>
        <taxon>Fasciola</taxon>
    </lineage>
</organism>
<comment type="caution">
    <text evidence="2">The sequence shown here is derived from an EMBL/GenBank/DDBJ whole genome shotgun (WGS) entry which is preliminary data.</text>
</comment>
<feature type="compositionally biased region" description="Polar residues" evidence="1">
    <location>
        <begin position="106"/>
        <end position="147"/>
    </location>
</feature>
<accession>A0A504YGW6</accession>
<feature type="region of interest" description="Disordered" evidence="1">
    <location>
        <begin position="632"/>
        <end position="667"/>
    </location>
</feature>
<evidence type="ECO:0000256" key="1">
    <source>
        <dbReference type="SAM" id="MobiDB-lite"/>
    </source>
</evidence>
<dbReference type="EMBL" id="SUNJ01010332">
    <property type="protein sequence ID" value="TPP59721.1"/>
    <property type="molecule type" value="Genomic_DNA"/>
</dbReference>
<feature type="region of interest" description="Disordered" evidence="1">
    <location>
        <begin position="309"/>
        <end position="377"/>
    </location>
</feature>
<protein>
    <submittedName>
        <fullName evidence="2">Uncharacterized protein</fullName>
    </submittedName>
</protein>
<feature type="region of interest" description="Disordered" evidence="1">
    <location>
        <begin position="80"/>
        <end position="150"/>
    </location>
</feature>
<proteinExistence type="predicted"/>
<evidence type="ECO:0000313" key="2">
    <source>
        <dbReference type="EMBL" id="TPP59721.1"/>
    </source>
</evidence>
<feature type="compositionally biased region" description="Polar residues" evidence="1">
    <location>
        <begin position="1"/>
        <end position="13"/>
    </location>
</feature>
<reference evidence="2 3" key="1">
    <citation type="submission" date="2019-04" db="EMBL/GenBank/DDBJ databases">
        <title>Annotation for the trematode Fasciola gigantica.</title>
        <authorList>
            <person name="Choi Y.-J."/>
        </authorList>
    </citation>
    <scope>NUCLEOTIDE SEQUENCE [LARGE SCALE GENOMIC DNA]</scope>
    <source>
        <strain evidence="2">Uganda_cow_1</strain>
    </source>
</reference>
<evidence type="ECO:0000313" key="3">
    <source>
        <dbReference type="Proteomes" id="UP000316759"/>
    </source>
</evidence>
<sequence>MKTYMDSTSTASRSGHERQANTHKENNDSSTHYKTVPIGNNGCLHGGALPSPRSSDAVGCWGDVPKRQTCLADLFHTADEDSMPVNRPSTAHAARLGSRTVDRCGTSESLGNTVKSSSNYTKGSTTDSKPSVSEDTAQKSNKNSNGTGRERLLEWLRTSQAKRDENNRQVFTRWIDRIDSMNNQETLSANLTSATALASVTAAVGCSAGTVDFTHNPLFTSAFPGANGTNGTTLPGLLAPPAFLISNPLGMLCTPSLTTMNTISTVKSNTVYQNSLNNPYLPAVIPSKGVPVNTLAPLSPIQPSLITFTSNGTVNQTDKSHPDTMMANQNESEASKLENSSQSNTNLNPNGPVRNTYGSDTNNLTGTTSEDTTNVKSSAMKGGIVTPESIGHGSTTPFPLNTVYFPPTVPLNTVDPSVVPGPIHPSHYYVPMPLINDSLASQMYYYYYYQNQIANPPTPNPNPTGTNAMNKPIGMPQPWVYYVPSPGTPGSIPATGHSLYMSDNCMCMSTCPTIVDSVPYEMSNRRSEESKENPLNVTSSAYPPLIPFTTGSLQTLNAETNNSNLLNLSKAESLVKLTTNSCLLSSDSTISEPLNADTGSNNGAMDFDTKQWYAVLHDINNPHGTDCSRGMKTSKNIDSLGHPTTNSQSLIMEKDASLSGDSQAANM</sequence>
<feature type="compositionally biased region" description="Basic and acidic residues" evidence="1">
    <location>
        <begin position="14"/>
        <end position="27"/>
    </location>
</feature>
<keyword evidence="3" id="KW-1185">Reference proteome</keyword>
<feature type="compositionally biased region" description="Polar residues" evidence="1">
    <location>
        <begin position="326"/>
        <end position="349"/>
    </location>
</feature>
<dbReference type="OrthoDB" id="6288838at2759"/>
<dbReference type="Proteomes" id="UP000316759">
    <property type="component" value="Unassembled WGS sequence"/>
</dbReference>
<dbReference type="AlphaFoldDB" id="A0A504YGW6"/>
<name>A0A504YGW6_FASGI</name>
<feature type="region of interest" description="Disordered" evidence="1">
    <location>
        <begin position="1"/>
        <end position="36"/>
    </location>
</feature>
<gene>
    <name evidence="2" type="ORF">FGIG_08387</name>
</gene>
<feature type="compositionally biased region" description="Polar residues" evidence="1">
    <location>
        <begin position="632"/>
        <end position="650"/>
    </location>
</feature>